<proteinExistence type="predicted"/>
<protein>
    <submittedName>
        <fullName evidence="1">Uncharacterized protein</fullName>
    </submittedName>
</protein>
<dbReference type="EMBL" id="BK015858">
    <property type="protein sequence ID" value="DAD69978.1"/>
    <property type="molecule type" value="Genomic_DNA"/>
</dbReference>
<reference evidence="1" key="1">
    <citation type="journal article" date="2021" name="Proc. Natl. Acad. Sci. U.S.A.">
        <title>A Catalog of Tens of Thousands of Viruses from Human Metagenomes Reveals Hidden Associations with Chronic Diseases.</title>
        <authorList>
            <person name="Tisza M.J."/>
            <person name="Buck C.B."/>
        </authorList>
    </citation>
    <scope>NUCLEOTIDE SEQUENCE</scope>
    <source>
        <strain evidence="1">CtFWA4</strain>
    </source>
</reference>
<evidence type="ECO:0000313" key="1">
    <source>
        <dbReference type="EMBL" id="DAD69978.1"/>
    </source>
</evidence>
<name>A0A8S5LJ60_9CAUD</name>
<accession>A0A8S5LJ60</accession>
<organism evidence="1">
    <name type="scientific">Caudovirales sp. ctFWA4</name>
    <dbReference type="NCBI Taxonomy" id="2827628"/>
    <lineage>
        <taxon>Viruses</taxon>
        <taxon>Duplodnaviria</taxon>
        <taxon>Heunggongvirae</taxon>
        <taxon>Uroviricota</taxon>
        <taxon>Caudoviricetes</taxon>
    </lineage>
</organism>
<sequence>MSQRREKRKRRERRREYALELRCWQRNEPPKILFWRWRKWYRSKPTLKDGGHWSVKGTWRMFYD</sequence>